<comment type="subcellular location">
    <subcellularLocation>
        <location evidence="1">Cell membrane</location>
        <topology evidence="1">Multi-pass membrane protein</topology>
    </subcellularLocation>
</comment>
<evidence type="ECO:0000256" key="2">
    <source>
        <dbReference type="ARBA" id="ARBA00007935"/>
    </source>
</evidence>
<feature type="transmembrane region" description="Helical" evidence="8">
    <location>
        <begin position="96"/>
        <end position="116"/>
    </location>
</feature>
<dbReference type="PANTHER" id="PTHR30472:SF41">
    <property type="entry name" value="TRANSPORT SYSTEM PERMEASE PROTEIN"/>
    <property type="match status" value="1"/>
</dbReference>
<evidence type="ECO:0000256" key="7">
    <source>
        <dbReference type="ARBA" id="ARBA00023136"/>
    </source>
</evidence>
<protein>
    <submittedName>
        <fullName evidence="9">Iron complex transport system permease protein</fullName>
    </submittedName>
</protein>
<name>A0A4R1RQA0_HYDET</name>
<dbReference type="RefSeq" id="WP_132014466.1">
    <property type="nucleotide sequence ID" value="NZ_SLUN01000013.1"/>
</dbReference>
<organism evidence="9 10">
    <name type="scientific">Hydrogenispora ethanolica</name>
    <dbReference type="NCBI Taxonomy" id="1082276"/>
    <lineage>
        <taxon>Bacteria</taxon>
        <taxon>Bacillati</taxon>
        <taxon>Bacillota</taxon>
        <taxon>Hydrogenispora</taxon>
    </lineage>
</organism>
<keyword evidence="7 8" id="KW-0472">Membrane</keyword>
<evidence type="ECO:0000256" key="5">
    <source>
        <dbReference type="ARBA" id="ARBA00022692"/>
    </source>
</evidence>
<feature type="transmembrane region" description="Helical" evidence="8">
    <location>
        <begin position="63"/>
        <end position="84"/>
    </location>
</feature>
<dbReference type="GO" id="GO:0005886">
    <property type="term" value="C:plasma membrane"/>
    <property type="evidence" value="ECO:0007669"/>
    <property type="project" value="UniProtKB-SubCell"/>
</dbReference>
<feature type="transmembrane region" description="Helical" evidence="8">
    <location>
        <begin position="123"/>
        <end position="143"/>
    </location>
</feature>
<dbReference type="GO" id="GO:0022857">
    <property type="term" value="F:transmembrane transporter activity"/>
    <property type="evidence" value="ECO:0007669"/>
    <property type="project" value="InterPro"/>
</dbReference>
<gene>
    <name evidence="9" type="ORF">EDC14_101316</name>
</gene>
<dbReference type="PANTHER" id="PTHR30472">
    <property type="entry name" value="FERRIC ENTEROBACTIN TRANSPORT SYSTEM PERMEASE PROTEIN"/>
    <property type="match status" value="1"/>
</dbReference>
<dbReference type="EMBL" id="SLUN01000013">
    <property type="protein sequence ID" value="TCL68476.1"/>
    <property type="molecule type" value="Genomic_DNA"/>
</dbReference>
<dbReference type="InterPro" id="IPR000522">
    <property type="entry name" value="ABC_transptr_permease_BtuC"/>
</dbReference>
<evidence type="ECO:0000256" key="4">
    <source>
        <dbReference type="ARBA" id="ARBA00022475"/>
    </source>
</evidence>
<comment type="similarity">
    <text evidence="2">Belongs to the binding-protein-dependent transport system permease family. FecCD subfamily.</text>
</comment>
<accession>A0A4R1RQA0</accession>
<keyword evidence="6 8" id="KW-1133">Transmembrane helix</keyword>
<feature type="transmembrane region" description="Helical" evidence="8">
    <location>
        <begin position="243"/>
        <end position="272"/>
    </location>
</feature>
<evidence type="ECO:0000256" key="8">
    <source>
        <dbReference type="SAM" id="Phobius"/>
    </source>
</evidence>
<dbReference type="OrthoDB" id="9792889at2"/>
<evidence type="ECO:0000313" key="9">
    <source>
        <dbReference type="EMBL" id="TCL68476.1"/>
    </source>
</evidence>
<dbReference type="SUPFAM" id="SSF81345">
    <property type="entry name" value="ABC transporter involved in vitamin B12 uptake, BtuC"/>
    <property type="match status" value="1"/>
</dbReference>
<dbReference type="AlphaFoldDB" id="A0A4R1RQA0"/>
<dbReference type="Pfam" id="PF01032">
    <property type="entry name" value="FecCD"/>
    <property type="match status" value="1"/>
</dbReference>
<keyword evidence="4" id="KW-1003">Cell membrane</keyword>
<reference evidence="9 10" key="1">
    <citation type="submission" date="2019-03" db="EMBL/GenBank/DDBJ databases">
        <title>Genomic Encyclopedia of Type Strains, Phase IV (KMG-IV): sequencing the most valuable type-strain genomes for metagenomic binning, comparative biology and taxonomic classification.</title>
        <authorList>
            <person name="Goeker M."/>
        </authorList>
    </citation>
    <scope>NUCLEOTIDE SEQUENCE [LARGE SCALE GENOMIC DNA]</scope>
    <source>
        <strain evidence="9 10">LX-B</strain>
    </source>
</reference>
<comment type="caution">
    <text evidence="9">The sequence shown here is derived from an EMBL/GenBank/DDBJ whole genome shotgun (WGS) entry which is preliminary data.</text>
</comment>
<dbReference type="CDD" id="cd06550">
    <property type="entry name" value="TM_ABC_iron-siderophores_like"/>
    <property type="match status" value="1"/>
</dbReference>
<feature type="transmembrane region" description="Helical" evidence="8">
    <location>
        <begin position="149"/>
        <end position="174"/>
    </location>
</feature>
<feature type="transmembrane region" description="Helical" evidence="8">
    <location>
        <begin position="312"/>
        <end position="331"/>
    </location>
</feature>
<keyword evidence="10" id="KW-1185">Reference proteome</keyword>
<feature type="transmembrane region" description="Helical" evidence="8">
    <location>
        <begin position="198"/>
        <end position="223"/>
    </location>
</feature>
<evidence type="ECO:0000256" key="3">
    <source>
        <dbReference type="ARBA" id="ARBA00022448"/>
    </source>
</evidence>
<proteinExistence type="inferred from homology"/>
<dbReference type="InterPro" id="IPR037294">
    <property type="entry name" value="ABC_BtuC-like"/>
</dbReference>
<evidence type="ECO:0000256" key="6">
    <source>
        <dbReference type="ARBA" id="ARBA00022989"/>
    </source>
</evidence>
<keyword evidence="3" id="KW-0813">Transport</keyword>
<keyword evidence="5 8" id="KW-0812">Transmembrane</keyword>
<sequence length="337" mass="34846">MRQNHYGYLCLIIMGLLAALTFLLNVSLGSVRIPLAEGLSALWEPRDSGAFAAIIRDIRLPRALAAASGGAALAVTGLLLQVLFQNPIVDSFILGVSSGASLLVGVVLLAGTAFGIQAAPPQLLVGAAFLGAMAVMLLVLGLARRVKSVVTLLVAGLMVGYLCSGITSGLVVLAQREQLRNFILWGLGSFSGYTMGEALFLTGLVLPLAGAACFLAKPLNALLLGEKYARSGGAPMNALRCSIILITSLLGGAVTAFSGPIAFIGLAVPHLARIIWRTSDNRMLIPACFLLGGAVAGSCDLLARLLFAPVELPISAVTSFFGAPLVIGLLLKRSRVA</sequence>
<evidence type="ECO:0000256" key="1">
    <source>
        <dbReference type="ARBA" id="ARBA00004651"/>
    </source>
</evidence>
<dbReference type="Proteomes" id="UP000295008">
    <property type="component" value="Unassembled WGS sequence"/>
</dbReference>
<dbReference type="GO" id="GO:0033214">
    <property type="term" value="P:siderophore-iron import into cell"/>
    <property type="evidence" value="ECO:0007669"/>
    <property type="project" value="TreeGrafter"/>
</dbReference>
<feature type="transmembrane region" description="Helical" evidence="8">
    <location>
        <begin position="6"/>
        <end position="26"/>
    </location>
</feature>
<evidence type="ECO:0000313" key="10">
    <source>
        <dbReference type="Proteomes" id="UP000295008"/>
    </source>
</evidence>
<dbReference type="Gene3D" id="1.10.3470.10">
    <property type="entry name" value="ABC transporter involved in vitamin B12 uptake, BtuC"/>
    <property type="match status" value="1"/>
</dbReference>